<accession>A0A016WSN3</accession>
<comment type="caution">
    <text evidence="2">The sequence shown here is derived from an EMBL/GenBank/DDBJ whole genome shotgun (WGS) entry which is preliminary data.</text>
</comment>
<evidence type="ECO:0000313" key="2">
    <source>
        <dbReference type="EMBL" id="EYC42655.1"/>
    </source>
</evidence>
<reference evidence="3" key="1">
    <citation type="journal article" date="2015" name="Nat. Genet.">
        <title>The genome and transcriptome of the zoonotic hookworm Ancylostoma ceylanicum identify infection-specific gene families.</title>
        <authorList>
            <person name="Schwarz E.M."/>
            <person name="Hu Y."/>
            <person name="Antoshechkin I."/>
            <person name="Miller M.M."/>
            <person name="Sternberg P.W."/>
            <person name="Aroian R.V."/>
        </authorList>
    </citation>
    <scope>NUCLEOTIDE SEQUENCE</scope>
    <source>
        <strain evidence="3">HY135</strain>
    </source>
</reference>
<dbReference type="Proteomes" id="UP000024635">
    <property type="component" value="Unassembled WGS sequence"/>
</dbReference>
<dbReference type="Gene3D" id="3.40.33.10">
    <property type="entry name" value="CAP"/>
    <property type="match status" value="2"/>
</dbReference>
<organism evidence="2 3">
    <name type="scientific">Ancylostoma ceylanicum</name>
    <dbReference type="NCBI Taxonomy" id="53326"/>
    <lineage>
        <taxon>Eukaryota</taxon>
        <taxon>Metazoa</taxon>
        <taxon>Ecdysozoa</taxon>
        <taxon>Nematoda</taxon>
        <taxon>Chromadorea</taxon>
        <taxon>Rhabditida</taxon>
        <taxon>Rhabditina</taxon>
        <taxon>Rhabditomorpha</taxon>
        <taxon>Strongyloidea</taxon>
        <taxon>Ancylostomatidae</taxon>
        <taxon>Ancylostomatinae</taxon>
        <taxon>Ancylostoma</taxon>
    </lineage>
</organism>
<feature type="compositionally biased region" description="Basic and acidic residues" evidence="1">
    <location>
        <begin position="240"/>
        <end position="253"/>
    </location>
</feature>
<proteinExistence type="predicted"/>
<gene>
    <name evidence="2" type="primary">Acey_s0522.g2887</name>
    <name evidence="2" type="ORF">Y032_0522g2887</name>
</gene>
<sequence>MAADVATRFGCSYAACAGSESTLHCVYNQKLEIGTDNVYEAANPDACQCDQNAPCVAYLCQTASTAVEDIPDRACTTEDGMNGDLQKIATTMHNYYRRLSATGWAEDAKGGYTPLAKSMPALTYDCTAGADKIAQKTKDLIKDCPDASAVAPNMGGSVNYFLSKHDVPREEVLREAIKTWAEQISTVGVGKDFVFKDDAKYKEWFTTKLSRSLALWQCVQKLDLRQNVGRTAAERDLDRVVKKRETQRQKDSEGPQQNVFCCGPSEYRGNGSEGPQQNRFVAPFADDPIYETGKKTCVCTAPKTCSKLGGLCEAPATP</sequence>
<name>A0A016WSN3_9BILA</name>
<protein>
    <recommendedName>
        <fullName evidence="4">SCP domain-containing protein</fullName>
    </recommendedName>
</protein>
<dbReference type="InterPro" id="IPR035940">
    <property type="entry name" value="CAP_sf"/>
</dbReference>
<keyword evidence="3" id="KW-1185">Reference proteome</keyword>
<feature type="region of interest" description="Disordered" evidence="1">
    <location>
        <begin position="240"/>
        <end position="260"/>
    </location>
</feature>
<dbReference type="AlphaFoldDB" id="A0A016WSN3"/>
<dbReference type="STRING" id="53326.A0A016WSN3"/>
<evidence type="ECO:0000313" key="3">
    <source>
        <dbReference type="Proteomes" id="UP000024635"/>
    </source>
</evidence>
<dbReference type="EMBL" id="JARK01000122">
    <property type="protein sequence ID" value="EYC42655.1"/>
    <property type="molecule type" value="Genomic_DNA"/>
</dbReference>
<evidence type="ECO:0000256" key="1">
    <source>
        <dbReference type="SAM" id="MobiDB-lite"/>
    </source>
</evidence>
<dbReference type="SUPFAM" id="SSF55797">
    <property type="entry name" value="PR-1-like"/>
    <property type="match status" value="1"/>
</dbReference>
<dbReference type="OrthoDB" id="5881539at2759"/>
<evidence type="ECO:0008006" key="4">
    <source>
        <dbReference type="Google" id="ProtNLM"/>
    </source>
</evidence>